<comment type="similarity">
    <text evidence="1 4">Belongs to the pyrroline-5-carboxylate reductase family.</text>
</comment>
<dbReference type="OrthoDB" id="9805754at2"/>
<reference evidence="10 14" key="3">
    <citation type="submission" date="2020-07" db="EMBL/GenBank/DDBJ databases">
        <title>The complete genome of Paracoccus pantotrophus ACCC 10489.</title>
        <authorList>
            <person name="Si Y."/>
        </authorList>
    </citation>
    <scope>NUCLEOTIDE SEQUENCE [LARGE SCALE GENOMIC DNA]</scope>
    <source>
        <strain evidence="10 14">ACCC10489</strain>
    </source>
</reference>
<dbReference type="EMBL" id="CP044423">
    <property type="protein sequence ID" value="QFG35809.1"/>
    <property type="molecule type" value="Genomic_DNA"/>
</dbReference>
<evidence type="ECO:0000256" key="1">
    <source>
        <dbReference type="ARBA" id="ARBA00005525"/>
    </source>
</evidence>
<comment type="catalytic activity">
    <reaction evidence="4">
        <text>L-proline + NADP(+) = (S)-1-pyrroline-5-carboxylate + NADPH + 2 H(+)</text>
        <dbReference type="Rhea" id="RHEA:14109"/>
        <dbReference type="ChEBI" id="CHEBI:15378"/>
        <dbReference type="ChEBI" id="CHEBI:17388"/>
        <dbReference type="ChEBI" id="CHEBI:57783"/>
        <dbReference type="ChEBI" id="CHEBI:58349"/>
        <dbReference type="ChEBI" id="CHEBI:60039"/>
        <dbReference type="EC" id="1.5.1.2"/>
    </reaction>
</comment>
<comment type="subcellular location">
    <subcellularLocation>
        <location evidence="4">Cytoplasm</location>
    </subcellularLocation>
</comment>
<evidence type="ECO:0000259" key="8">
    <source>
        <dbReference type="Pfam" id="PF14748"/>
    </source>
</evidence>
<comment type="catalytic activity">
    <reaction evidence="4">
        <text>L-proline + NAD(+) = (S)-1-pyrroline-5-carboxylate + NADH + 2 H(+)</text>
        <dbReference type="Rhea" id="RHEA:14105"/>
        <dbReference type="ChEBI" id="CHEBI:15378"/>
        <dbReference type="ChEBI" id="CHEBI:17388"/>
        <dbReference type="ChEBI" id="CHEBI:57540"/>
        <dbReference type="ChEBI" id="CHEBI:57945"/>
        <dbReference type="ChEBI" id="CHEBI:60039"/>
        <dbReference type="EC" id="1.5.1.2"/>
    </reaction>
</comment>
<accession>A0A1I5M1T7</accession>
<feature type="binding site" evidence="6">
    <location>
        <position position="57"/>
    </location>
    <ligand>
        <name>NADPH</name>
        <dbReference type="ChEBI" id="CHEBI:57783"/>
    </ligand>
</feature>
<evidence type="ECO:0000313" key="13">
    <source>
        <dbReference type="Proteomes" id="UP000326453"/>
    </source>
</evidence>
<keyword evidence="3 4" id="KW-0560">Oxidoreductase</keyword>
<dbReference type="GO" id="GO:0055129">
    <property type="term" value="P:L-proline biosynthetic process"/>
    <property type="evidence" value="ECO:0007669"/>
    <property type="project" value="UniProtKB-UniRule"/>
</dbReference>
<evidence type="ECO:0000256" key="6">
    <source>
        <dbReference type="PIRSR" id="PIRSR000193-1"/>
    </source>
</evidence>
<evidence type="ECO:0000259" key="7">
    <source>
        <dbReference type="Pfam" id="PF03807"/>
    </source>
</evidence>
<reference evidence="11 12" key="1">
    <citation type="submission" date="2018-10" db="EMBL/GenBank/DDBJ databases">
        <title>Genomic Encyclopedia of Archaeal and Bacterial Type Strains, Phase II (KMG-II): from individual species to whole genera.</title>
        <authorList>
            <person name="Goeker M."/>
        </authorList>
    </citation>
    <scope>NUCLEOTIDE SEQUENCE [LARGE SCALE GENOMIC DNA]</scope>
    <source>
        <strain evidence="12">ATCC 35512 / DSM 2944 / CIP 106514 / LMD 82.5 / NBRC 102493 / NCCB 82005 / GB17</strain>
        <strain evidence="11">DSM 2944</strain>
    </source>
</reference>
<dbReference type="InterPro" id="IPR036291">
    <property type="entry name" value="NAD(P)-bd_dom_sf"/>
</dbReference>
<dbReference type="NCBIfam" id="TIGR00112">
    <property type="entry name" value="proC"/>
    <property type="match status" value="1"/>
</dbReference>
<proteinExistence type="inferred from homology"/>
<name>A0A1I5M1T7_PARPN</name>
<evidence type="ECO:0000313" key="10">
    <source>
        <dbReference type="EMBL" id="QLH14095.1"/>
    </source>
</evidence>
<evidence type="ECO:0000256" key="5">
    <source>
        <dbReference type="NCBIfam" id="TIGR00112"/>
    </source>
</evidence>
<dbReference type="AlphaFoldDB" id="A0A1I5M1T7"/>
<dbReference type="Proteomes" id="UP000273626">
    <property type="component" value="Unassembled WGS sequence"/>
</dbReference>
<dbReference type="InterPro" id="IPR029036">
    <property type="entry name" value="P5CR_dimer"/>
</dbReference>
<feature type="domain" description="Pyrroline-5-carboxylate reductase catalytic N-terminal" evidence="7">
    <location>
        <begin position="11"/>
        <end position="98"/>
    </location>
</feature>
<dbReference type="UniPathway" id="UPA00098">
    <property type="reaction ID" value="UER00361"/>
</dbReference>
<dbReference type="PIRSF" id="PIRSF000193">
    <property type="entry name" value="Pyrrol-5-carb_rd"/>
    <property type="match status" value="1"/>
</dbReference>
<keyword evidence="2 4" id="KW-0521">NADP</keyword>
<dbReference type="Gene3D" id="1.10.3730.10">
    <property type="entry name" value="ProC C-terminal domain-like"/>
    <property type="match status" value="1"/>
</dbReference>
<dbReference type="KEGG" id="ppan:ESD82_06545"/>
<dbReference type="Pfam" id="PF03807">
    <property type="entry name" value="F420_oxidored"/>
    <property type="match status" value="1"/>
</dbReference>
<dbReference type="PANTHER" id="PTHR11645">
    <property type="entry name" value="PYRROLINE-5-CARBOXYLATE REDUCTASE"/>
    <property type="match status" value="1"/>
</dbReference>
<dbReference type="Gene3D" id="3.40.50.720">
    <property type="entry name" value="NAD(P)-binding Rossmann-like Domain"/>
    <property type="match status" value="1"/>
</dbReference>
<feature type="domain" description="Pyrroline-5-carboxylate reductase dimerisation" evidence="8">
    <location>
        <begin position="161"/>
        <end position="264"/>
    </location>
</feature>
<dbReference type="HAMAP" id="MF_01925">
    <property type="entry name" value="P5C_reductase"/>
    <property type="match status" value="1"/>
</dbReference>
<dbReference type="Proteomes" id="UP000326453">
    <property type="component" value="Chromosome 2"/>
</dbReference>
<keyword evidence="4" id="KW-0963">Cytoplasm</keyword>
<evidence type="ECO:0000313" key="11">
    <source>
        <dbReference type="EMBL" id="RKS43940.1"/>
    </source>
</evidence>
<keyword evidence="12" id="KW-1185">Reference proteome</keyword>
<organism evidence="10 14">
    <name type="scientific">Paracoccus pantotrophus</name>
    <name type="common">Thiosphaera pantotropha</name>
    <dbReference type="NCBI Taxonomy" id="82367"/>
    <lineage>
        <taxon>Bacteria</taxon>
        <taxon>Pseudomonadati</taxon>
        <taxon>Pseudomonadota</taxon>
        <taxon>Alphaproteobacteria</taxon>
        <taxon>Rhodobacterales</taxon>
        <taxon>Paracoccaceae</taxon>
        <taxon>Paracoccus</taxon>
    </lineage>
</organism>
<feature type="binding site" evidence="6">
    <location>
        <begin position="70"/>
        <end position="73"/>
    </location>
    <ligand>
        <name>NADP(+)</name>
        <dbReference type="ChEBI" id="CHEBI:58349"/>
    </ligand>
</feature>
<dbReference type="FunFam" id="1.10.3730.10:FF:000001">
    <property type="entry name" value="Pyrroline-5-carboxylate reductase"/>
    <property type="match status" value="1"/>
</dbReference>
<dbReference type="RefSeq" id="WP_081750599.1">
    <property type="nucleotide sequence ID" value="NZ_CP044423.1"/>
</dbReference>
<reference evidence="9 13" key="2">
    <citation type="submission" date="2019-01" db="EMBL/GenBank/DDBJ databases">
        <title>Complete Genome Sequence and Annotation of the Paracoccus pantotrophus type strain DSM 2944.</title>
        <authorList>
            <person name="Bockwoldt J.A."/>
            <person name="Zimmermann M."/>
            <person name="Tiso T."/>
            <person name="Blank L.M."/>
        </authorList>
    </citation>
    <scope>NUCLEOTIDE SEQUENCE [LARGE SCALE GENOMIC DNA]</scope>
    <source>
        <strain evidence="9 13">DSM 2944</strain>
    </source>
</reference>
<sequence length="268" mass="26957">MKDLNDGGVLVVGCGRMGGALLDGWIAQGLRPASLWIEDPHPGDRLLALAAQGAHVNAPRPARPAVVLLAVKPQMMAGVLAGLAALPADVPVLSVAAGVSLQQYGAVLGDRPIIRAMPNTPALVGRGMTAIIGNAHAGPGHLALAVRMFSAVGEVVALEAEVQIDAVTAISGSGPAYLFLFAEALEQAARGLGLPEALARRLARGTVGGAAELMVASGRDAAELRHEVTSPGGTTAAGLAVLMRPDGLSELVAGAAEAARDRSVALGR</sequence>
<evidence type="ECO:0000256" key="3">
    <source>
        <dbReference type="ARBA" id="ARBA00023002"/>
    </source>
</evidence>
<dbReference type="Proteomes" id="UP000509322">
    <property type="component" value="Chromosome 1"/>
</dbReference>
<dbReference type="SUPFAM" id="SSF48179">
    <property type="entry name" value="6-phosphogluconate dehydrogenase C-terminal domain-like"/>
    <property type="match status" value="1"/>
</dbReference>
<comment type="pathway">
    <text evidence="4">Amino-acid biosynthesis; L-proline biosynthesis; L-proline from L-glutamate 5-semialdehyde: step 1/1.</text>
</comment>
<keyword evidence="4" id="KW-0028">Amino-acid biosynthesis</keyword>
<evidence type="ECO:0000256" key="4">
    <source>
        <dbReference type="HAMAP-Rule" id="MF_01925"/>
    </source>
</evidence>
<evidence type="ECO:0000313" key="14">
    <source>
        <dbReference type="Proteomes" id="UP000509322"/>
    </source>
</evidence>
<evidence type="ECO:0000256" key="2">
    <source>
        <dbReference type="ARBA" id="ARBA00022857"/>
    </source>
</evidence>
<evidence type="ECO:0000313" key="12">
    <source>
        <dbReference type="Proteomes" id="UP000273626"/>
    </source>
</evidence>
<comment type="function">
    <text evidence="4">Catalyzes the reduction of 1-pyrroline-5-carboxylate (PCA) to L-proline.</text>
</comment>
<dbReference type="PANTHER" id="PTHR11645:SF0">
    <property type="entry name" value="PYRROLINE-5-CARBOXYLATE REDUCTASE 3"/>
    <property type="match status" value="1"/>
</dbReference>
<dbReference type="GO" id="GO:0004735">
    <property type="term" value="F:pyrroline-5-carboxylate reductase activity"/>
    <property type="evidence" value="ECO:0007669"/>
    <property type="project" value="UniProtKB-UniRule"/>
</dbReference>
<dbReference type="SUPFAM" id="SSF51735">
    <property type="entry name" value="NAD(P)-binding Rossmann-fold domains"/>
    <property type="match status" value="1"/>
</dbReference>
<evidence type="ECO:0000313" key="9">
    <source>
        <dbReference type="EMBL" id="QFG35809.1"/>
    </source>
</evidence>
<dbReference type="InterPro" id="IPR000304">
    <property type="entry name" value="Pyrroline-COOH_reductase"/>
</dbReference>
<dbReference type="GO" id="GO:0005737">
    <property type="term" value="C:cytoplasm"/>
    <property type="evidence" value="ECO:0007669"/>
    <property type="project" value="UniProtKB-SubCell"/>
</dbReference>
<dbReference type="EC" id="1.5.1.2" evidence="4 5"/>
<dbReference type="InterPro" id="IPR008927">
    <property type="entry name" value="6-PGluconate_DH-like_C_sf"/>
</dbReference>
<protein>
    <recommendedName>
        <fullName evidence="4 5">Pyrroline-5-carboxylate reductase</fullName>
        <shortName evidence="4">P5C reductase</shortName>
        <shortName evidence="4">P5CR</shortName>
        <ecNumber evidence="4 5">1.5.1.2</ecNumber>
    </recommendedName>
    <alternativeName>
        <fullName evidence="4">PCA reductase</fullName>
    </alternativeName>
</protein>
<dbReference type="EMBL" id="RBLI01000002">
    <property type="protein sequence ID" value="RKS43940.1"/>
    <property type="molecule type" value="Genomic_DNA"/>
</dbReference>
<dbReference type="GeneID" id="51370217"/>
<keyword evidence="4" id="KW-0641">Proline biosynthesis</keyword>
<dbReference type="Pfam" id="PF14748">
    <property type="entry name" value="P5CR_dimer"/>
    <property type="match status" value="1"/>
</dbReference>
<dbReference type="InterPro" id="IPR028939">
    <property type="entry name" value="P5C_Rdtase_cat_N"/>
</dbReference>
<dbReference type="EMBL" id="CP058689">
    <property type="protein sequence ID" value="QLH14095.1"/>
    <property type="molecule type" value="Genomic_DNA"/>
</dbReference>
<gene>
    <name evidence="4" type="primary">proC</name>
    <name evidence="11" type="ORF">BDE18_2765</name>
    <name evidence="9" type="ORF">ESD82_06545</name>
    <name evidence="10" type="ORF">HYQ43_07560</name>
</gene>